<gene>
    <name evidence="1" type="ORF">PLOB_00002713</name>
</gene>
<keyword evidence="2" id="KW-1185">Reference proteome</keyword>
<name>A0ABN8N9H7_9CNID</name>
<protein>
    <submittedName>
        <fullName evidence="1">Uncharacterized protein</fullName>
    </submittedName>
</protein>
<reference evidence="1 2" key="1">
    <citation type="submission" date="2022-05" db="EMBL/GenBank/DDBJ databases">
        <authorList>
            <consortium name="Genoscope - CEA"/>
            <person name="William W."/>
        </authorList>
    </citation>
    <scope>NUCLEOTIDE SEQUENCE [LARGE SCALE GENOMIC DNA]</scope>
</reference>
<proteinExistence type="predicted"/>
<dbReference type="Proteomes" id="UP001159405">
    <property type="component" value="Unassembled WGS sequence"/>
</dbReference>
<comment type="caution">
    <text evidence="1">The sequence shown here is derived from an EMBL/GenBank/DDBJ whole genome shotgun (WGS) entry which is preliminary data.</text>
</comment>
<dbReference type="EMBL" id="CALNXK010000011">
    <property type="protein sequence ID" value="CAH3043892.1"/>
    <property type="molecule type" value="Genomic_DNA"/>
</dbReference>
<organism evidence="1 2">
    <name type="scientific">Porites lobata</name>
    <dbReference type="NCBI Taxonomy" id="104759"/>
    <lineage>
        <taxon>Eukaryota</taxon>
        <taxon>Metazoa</taxon>
        <taxon>Cnidaria</taxon>
        <taxon>Anthozoa</taxon>
        <taxon>Hexacorallia</taxon>
        <taxon>Scleractinia</taxon>
        <taxon>Fungiina</taxon>
        <taxon>Poritidae</taxon>
        <taxon>Porites</taxon>
    </lineage>
</organism>
<evidence type="ECO:0000313" key="1">
    <source>
        <dbReference type="EMBL" id="CAH3043892.1"/>
    </source>
</evidence>
<sequence>MILLVTQHRAFSRLRMEREHAVSVLKLHELWRAILQGKNVINGAGEKVNVLHVLEKKVREVGQTLQERWERPKVIPHTNALHYAERASDTHIKVAKNSPFQAPSPFEFEAYRLL</sequence>
<evidence type="ECO:0000313" key="2">
    <source>
        <dbReference type="Proteomes" id="UP001159405"/>
    </source>
</evidence>
<accession>A0ABN8N9H7</accession>